<feature type="domain" description="DUF559" evidence="7">
    <location>
        <begin position="91"/>
        <end position="132"/>
    </location>
</feature>
<dbReference type="Proteomes" id="UP000014937">
    <property type="component" value="Unassembled WGS sequence"/>
</dbReference>
<dbReference type="GO" id="GO:0004519">
    <property type="term" value="F:endonuclease activity"/>
    <property type="evidence" value="ECO:0007669"/>
    <property type="project" value="UniProtKB-KW"/>
</dbReference>
<evidence type="ECO:0000256" key="1">
    <source>
        <dbReference type="ARBA" id="ARBA00022722"/>
    </source>
</evidence>
<dbReference type="InterPro" id="IPR011335">
    <property type="entry name" value="Restrct_endonuc-II-like"/>
</dbReference>
<keyword evidence="2 8" id="KW-0255">Endonuclease</keyword>
<evidence type="ECO:0000259" key="7">
    <source>
        <dbReference type="Pfam" id="PF04480"/>
    </source>
</evidence>
<dbReference type="SUPFAM" id="SSF52980">
    <property type="entry name" value="Restriction endonuclease-like"/>
    <property type="match status" value="1"/>
</dbReference>
<keyword evidence="5" id="KW-0234">DNA repair</keyword>
<name>R6X815_9FIRM</name>
<evidence type="ECO:0000256" key="5">
    <source>
        <dbReference type="ARBA" id="ARBA00023204"/>
    </source>
</evidence>
<dbReference type="HOGENOM" id="CLU_111913_2_2_9"/>
<evidence type="ECO:0000256" key="3">
    <source>
        <dbReference type="ARBA" id="ARBA00022763"/>
    </source>
</evidence>
<evidence type="ECO:0000256" key="6">
    <source>
        <dbReference type="ARBA" id="ARBA00029466"/>
    </source>
</evidence>
<evidence type="ECO:0000313" key="8">
    <source>
        <dbReference type="EMBL" id="CDD12476.1"/>
    </source>
</evidence>
<protein>
    <submittedName>
        <fullName evidence="8">DNA mismatch endonuclease Vsr</fullName>
    </submittedName>
</protein>
<organism evidence="8">
    <name type="scientific">Phascolarctobacterium succinatutens CAG:287</name>
    <dbReference type="NCBI Taxonomy" id="1263101"/>
    <lineage>
        <taxon>Bacteria</taxon>
        <taxon>Bacillati</taxon>
        <taxon>Bacillota</taxon>
        <taxon>Negativicutes</taxon>
        <taxon>Acidaminococcales</taxon>
        <taxon>Acidaminococcaceae</taxon>
        <taxon>Phascolarctobacterium</taxon>
    </lineage>
</organism>
<dbReference type="NCBIfam" id="TIGR00632">
    <property type="entry name" value="vsr"/>
    <property type="match status" value="1"/>
</dbReference>
<dbReference type="AlphaFoldDB" id="R6X815"/>
<dbReference type="CDD" id="cd00221">
    <property type="entry name" value="Vsr"/>
    <property type="match status" value="1"/>
</dbReference>
<evidence type="ECO:0000256" key="4">
    <source>
        <dbReference type="ARBA" id="ARBA00022801"/>
    </source>
</evidence>
<evidence type="ECO:0000256" key="2">
    <source>
        <dbReference type="ARBA" id="ARBA00022759"/>
    </source>
</evidence>
<dbReference type="GO" id="GO:0006298">
    <property type="term" value="P:mismatch repair"/>
    <property type="evidence" value="ECO:0007669"/>
    <property type="project" value="InterPro"/>
</dbReference>
<reference evidence="8" key="1">
    <citation type="submission" date="2012-11" db="EMBL/GenBank/DDBJ databases">
        <title>Dependencies among metagenomic species, viruses, plasmids and units of genetic variation.</title>
        <authorList>
            <person name="Nielsen H.B."/>
            <person name="Almeida M."/>
            <person name="Juncker A.S."/>
            <person name="Rasmussen S."/>
            <person name="Li J."/>
            <person name="Sunagawa S."/>
            <person name="Plichta D."/>
            <person name="Gautier L."/>
            <person name="Le Chatelier E."/>
            <person name="Peletier E."/>
            <person name="Bonde I."/>
            <person name="Nielsen T."/>
            <person name="Manichanh C."/>
            <person name="Arumugam M."/>
            <person name="Batto J."/>
            <person name="Santos M.B.Q.D."/>
            <person name="Blom N."/>
            <person name="Borruel N."/>
            <person name="Burgdorf K.S."/>
            <person name="Boumezbeur F."/>
            <person name="Casellas F."/>
            <person name="Dore J."/>
            <person name="Guarner F."/>
            <person name="Hansen T."/>
            <person name="Hildebrand F."/>
            <person name="Kaas R.S."/>
            <person name="Kennedy S."/>
            <person name="Kristiansen K."/>
            <person name="Kultima J.R."/>
            <person name="Leonard P."/>
            <person name="Levenez F."/>
            <person name="Lund O."/>
            <person name="Moumen B."/>
            <person name="Le Paslier D."/>
            <person name="Pons N."/>
            <person name="Pedersen O."/>
            <person name="Prifti E."/>
            <person name="Qin J."/>
            <person name="Raes J."/>
            <person name="Tap J."/>
            <person name="Tims S."/>
            <person name="Ussery D.W."/>
            <person name="Yamada T."/>
            <person name="MetaHit consortium"/>
            <person name="Renault P."/>
            <person name="Sicheritz-Ponten T."/>
            <person name="Bork P."/>
            <person name="Wang J."/>
            <person name="Brunak S."/>
            <person name="Ehrlich S.D."/>
        </authorList>
    </citation>
    <scope>NUCLEOTIDE SEQUENCE [LARGE SCALE GENOMIC DNA]</scope>
</reference>
<dbReference type="Gene3D" id="3.40.960.10">
    <property type="entry name" value="VSR Endonuclease"/>
    <property type="match status" value="1"/>
</dbReference>
<proteinExistence type="inferred from homology"/>
<gene>
    <name evidence="8" type="ORF">BN587_01040</name>
</gene>
<dbReference type="Pfam" id="PF04480">
    <property type="entry name" value="DUF559"/>
    <property type="match status" value="1"/>
</dbReference>
<keyword evidence="1" id="KW-0540">Nuclease</keyword>
<sequence>MKLETTIKRSKIMKSIKGSDTGIEVRLRKALWHKGIRYRKNFKVFDCHPDIVITKYKIAVFCDGNFWHGKDLQKRPIKHNSSYWNEKIRRNVERDLENTIELRDNGWIVLRFWEDDIQKNLPNCVGDVLRYISIRKSFRQ</sequence>
<dbReference type="GO" id="GO:0016787">
    <property type="term" value="F:hydrolase activity"/>
    <property type="evidence" value="ECO:0007669"/>
    <property type="project" value="UniProtKB-KW"/>
</dbReference>
<dbReference type="RefSeq" id="WP_021720106.1">
    <property type="nucleotide sequence ID" value="NZ_FR892790.1"/>
</dbReference>
<keyword evidence="3" id="KW-0227">DNA damage</keyword>
<accession>R6X815</accession>
<comment type="caution">
    <text evidence="8">The sequence shown here is derived from an EMBL/GenBank/DDBJ whole genome shotgun (WGS) entry which is preliminary data.</text>
</comment>
<comment type="similarity">
    <text evidence="6">Belongs to the Vsr family.</text>
</comment>
<dbReference type="Pfam" id="PF03852">
    <property type="entry name" value="Vsr"/>
    <property type="match status" value="1"/>
</dbReference>
<keyword evidence="4" id="KW-0378">Hydrolase</keyword>
<dbReference type="InterPro" id="IPR007569">
    <property type="entry name" value="DUF559"/>
</dbReference>
<dbReference type="InterPro" id="IPR004603">
    <property type="entry name" value="DNA_mismatch_endonuc_vsr"/>
</dbReference>
<dbReference type="EMBL" id="CBGL010000125">
    <property type="protein sequence ID" value="CDD12476.1"/>
    <property type="molecule type" value="Genomic_DNA"/>
</dbReference>